<proteinExistence type="inferred from homology"/>
<keyword evidence="2" id="KW-0547">Nucleotide-binding</keyword>
<dbReference type="InterPro" id="IPR027417">
    <property type="entry name" value="P-loop_NTPase"/>
</dbReference>
<dbReference type="InterPro" id="IPR045058">
    <property type="entry name" value="GIMA/IAN/Toc"/>
</dbReference>
<dbReference type="Pfam" id="PF04548">
    <property type="entry name" value="AIG1"/>
    <property type="match status" value="1"/>
</dbReference>
<evidence type="ECO:0000256" key="2">
    <source>
        <dbReference type="ARBA" id="ARBA00022741"/>
    </source>
</evidence>
<reference evidence="7" key="1">
    <citation type="submission" date="2025-08" db="UniProtKB">
        <authorList>
            <consortium name="RefSeq"/>
        </authorList>
    </citation>
    <scope>IDENTIFICATION</scope>
    <source>
        <tissue evidence="7">Liver</tissue>
    </source>
</reference>
<evidence type="ECO:0000256" key="1">
    <source>
        <dbReference type="ARBA" id="ARBA00008535"/>
    </source>
</evidence>
<dbReference type="PROSITE" id="PS51720">
    <property type="entry name" value="G_AIG1"/>
    <property type="match status" value="1"/>
</dbReference>
<dbReference type="AlphaFoldDB" id="A0A3Q0CGZ3"/>
<evidence type="ECO:0000256" key="3">
    <source>
        <dbReference type="ARBA" id="ARBA00023134"/>
    </source>
</evidence>
<dbReference type="RefSeq" id="XP_021079319.1">
    <property type="nucleotide sequence ID" value="XM_021223660.2"/>
</dbReference>
<evidence type="ECO:0000313" key="6">
    <source>
        <dbReference type="Proteomes" id="UP000886700"/>
    </source>
</evidence>
<name>A0A3Q0CGZ3_MESAU</name>
<dbReference type="Gene3D" id="3.40.50.300">
    <property type="entry name" value="P-loop containing nucleotide triphosphate hydrolases"/>
    <property type="match status" value="1"/>
</dbReference>
<feature type="domain" description="AIG1-type G" evidence="5">
    <location>
        <begin position="66"/>
        <end position="267"/>
    </location>
</feature>
<accession>A0A3Q0CGZ3</accession>
<keyword evidence="4" id="KW-0175">Coiled coil</keyword>
<feature type="coiled-coil region" evidence="4">
    <location>
        <begin position="263"/>
        <end position="324"/>
    </location>
</feature>
<evidence type="ECO:0000313" key="7">
    <source>
        <dbReference type="RefSeq" id="XP_021079319.1"/>
    </source>
</evidence>
<dbReference type="SUPFAM" id="SSF52540">
    <property type="entry name" value="P-loop containing nucleoside triphosphate hydrolases"/>
    <property type="match status" value="1"/>
</dbReference>
<dbReference type="InterPro" id="IPR006703">
    <property type="entry name" value="G_AIG1"/>
</dbReference>
<dbReference type="OrthoDB" id="5985928at2759"/>
<keyword evidence="6" id="KW-1185">Reference proteome</keyword>
<gene>
    <name evidence="7" type="primary">Gimap4</name>
</gene>
<dbReference type="PANTHER" id="PTHR10903:SF182">
    <property type="entry name" value="GTPASE IMAP FAMILY MEMBER 4"/>
    <property type="match status" value="1"/>
</dbReference>
<sequence length="365" mass="41767">MSVSYLDIPAPSVPTAEGNTFVGPFRAQCSTWKGTQATMADQYHGVGSTTRKSKTSYELGSKDQGNSQLRIVLLGKTGAGKSATGNSILGEKVFHSGICAKSITKVCEKRVSTWGGRELVVVDTPGVFDTEVSDVDTRKEIARCVALTSPGPHALLLVVPLGRYSVEDHKATQKILSMFGKKARRFMILLLTRKDDLEDADIHEYLENAPGIQELVGKFEDRYCLFNNKASGVEQEDQRTQLLALVQSMVMENGEKCFTNKMYRSAEEEIQKQTQEKQEWYREQLERDRARIREEYEEQIRDLKDQLEREKRKAQMENEFYRTEAFYAERQQNARREVENQNTILEVILKVWEVARFIINHFMQD</sequence>
<evidence type="ECO:0000259" key="5">
    <source>
        <dbReference type="PROSITE" id="PS51720"/>
    </source>
</evidence>
<organism evidence="6 7">
    <name type="scientific">Mesocricetus auratus</name>
    <name type="common">Golden hamster</name>
    <dbReference type="NCBI Taxonomy" id="10036"/>
    <lineage>
        <taxon>Eukaryota</taxon>
        <taxon>Metazoa</taxon>
        <taxon>Chordata</taxon>
        <taxon>Craniata</taxon>
        <taxon>Vertebrata</taxon>
        <taxon>Euteleostomi</taxon>
        <taxon>Mammalia</taxon>
        <taxon>Eutheria</taxon>
        <taxon>Euarchontoglires</taxon>
        <taxon>Glires</taxon>
        <taxon>Rodentia</taxon>
        <taxon>Myomorpha</taxon>
        <taxon>Muroidea</taxon>
        <taxon>Cricetidae</taxon>
        <taxon>Cricetinae</taxon>
        <taxon>Mesocricetus</taxon>
    </lineage>
</organism>
<protein>
    <submittedName>
        <fullName evidence="7">GTPase IMAP family member 4 isoform X1</fullName>
    </submittedName>
</protein>
<comment type="similarity">
    <text evidence="1">Belongs to the TRAFAC class TrmE-Era-EngA-EngB-Septin-like GTPase superfamily. AIG1/Toc34/Toc159-like paraseptin GTPase family. IAN subfamily.</text>
</comment>
<dbReference type="FunFam" id="3.40.50.300:FF:000366">
    <property type="entry name" value="GTPase, IMAP family member 2"/>
    <property type="match status" value="1"/>
</dbReference>
<evidence type="ECO:0000256" key="4">
    <source>
        <dbReference type="SAM" id="Coils"/>
    </source>
</evidence>
<dbReference type="PANTHER" id="PTHR10903">
    <property type="entry name" value="GTPASE, IMAP FAMILY MEMBER-RELATED"/>
    <property type="match status" value="1"/>
</dbReference>
<dbReference type="CDD" id="cd01852">
    <property type="entry name" value="AIG1"/>
    <property type="match status" value="1"/>
</dbReference>
<dbReference type="GO" id="GO:0005829">
    <property type="term" value="C:cytosol"/>
    <property type="evidence" value="ECO:0007669"/>
    <property type="project" value="TreeGrafter"/>
</dbReference>
<dbReference type="GO" id="GO:0005525">
    <property type="term" value="F:GTP binding"/>
    <property type="evidence" value="ECO:0007669"/>
    <property type="project" value="UniProtKB-KW"/>
</dbReference>
<dbReference type="Proteomes" id="UP000886700">
    <property type="component" value="Unplaced"/>
</dbReference>
<keyword evidence="3" id="KW-0342">GTP-binding</keyword>